<dbReference type="Gene3D" id="1.20.930.20">
    <property type="entry name" value="Adaptor protein Cbl, N-terminal domain"/>
    <property type="match status" value="1"/>
</dbReference>
<dbReference type="InterPro" id="IPR036537">
    <property type="entry name" value="Adaptor_Cbl_N_dom_sf"/>
</dbReference>
<comment type="caution">
    <text evidence="2">The sequence shown here is derived from an EMBL/GenBank/DDBJ whole genome shotgun (WGS) entry which is preliminary data.</text>
</comment>
<sequence>MTRLSNLETWIDIAKLGVAAGELAPFPYIKGLCGCAVLVLEAIEKAGKNNEDLLDLADSIGKTIEMIQNTVTEQGESSDVRFRGICGELEVYLTDLHVQLNSTRRKSRGISRFLKTKNVSDTINGYQERVRAIKQDFLICAAIDSRLVISDIKDGLRASTDALTSTIETSRRLTVSNIDKLGADVQTLKERGFYKGFIRDVPPGDVYLRERLNPSDGLYSLETNDDAVFSDHSADVDGSNTPKIVRVYRGPRGHSDINEQEILKRFHKDVDILIHLKHPNFAQIFGVCRSPFFTAIILHGTLRDTVRNHCTSLTAVQLLQFNIQLFNDLESASDYLGSFYHQCPHGWTDYVFDGDLSSVYINERGRIVFTGLSSQYDLFYYMMDIIQDSEVRPELTLLGPPVALDTPPSGVFRNLNSLLRCTILDKNYLIDIYDALYVLTYTTDVWAYPPGLQFPYDLGSISTRTELTPPVDCLVVGQILLELTEQAVRWEVVHNNGDSTSVLPVCSGSPTTHYLSVVQNHCLVISPNYLWTSEYFTNPRRMVYSLFAQASRLSLSRSQNLTGSNHRVHDMKDVEGWCGISEGLRDILTNLVCHHTPFELQITPCYDPFQLLDTFMADSEYIFALSLTVCEPHLDPQSNKFSWPVIHWFCDLNLSNEISIEEAETLFGVKVSLHTRARQYRAPMKQLSTIVEINTMCGFDPALEGADICEYLDLPRMEIFENPVEVFADREFNQIALPAPVHGHRDKDARDVNSVTHIRAEKEPRSSRAQNRLVVILIALNIVLLSLVILSIKV</sequence>
<evidence type="ECO:0000313" key="2">
    <source>
        <dbReference type="EMBL" id="KAK0442152.1"/>
    </source>
</evidence>
<evidence type="ECO:0000313" key="3">
    <source>
        <dbReference type="Proteomes" id="UP001175226"/>
    </source>
</evidence>
<organism evidence="2 3">
    <name type="scientific">Armillaria borealis</name>
    <dbReference type="NCBI Taxonomy" id="47425"/>
    <lineage>
        <taxon>Eukaryota</taxon>
        <taxon>Fungi</taxon>
        <taxon>Dikarya</taxon>
        <taxon>Basidiomycota</taxon>
        <taxon>Agaricomycotina</taxon>
        <taxon>Agaricomycetes</taxon>
        <taxon>Agaricomycetidae</taxon>
        <taxon>Agaricales</taxon>
        <taxon>Marasmiineae</taxon>
        <taxon>Physalacriaceae</taxon>
        <taxon>Armillaria</taxon>
    </lineage>
</organism>
<keyword evidence="1" id="KW-1133">Transmembrane helix</keyword>
<keyword evidence="1" id="KW-0812">Transmembrane</keyword>
<keyword evidence="3" id="KW-1185">Reference proteome</keyword>
<name>A0AA39JHC1_9AGAR</name>
<keyword evidence="1" id="KW-0472">Membrane</keyword>
<dbReference type="GO" id="GO:0007166">
    <property type="term" value="P:cell surface receptor signaling pathway"/>
    <property type="evidence" value="ECO:0007669"/>
    <property type="project" value="InterPro"/>
</dbReference>
<dbReference type="EMBL" id="JAUEPT010000027">
    <property type="protein sequence ID" value="KAK0442152.1"/>
    <property type="molecule type" value="Genomic_DNA"/>
</dbReference>
<protein>
    <recommendedName>
        <fullName evidence="4">Protein kinase domain-containing protein</fullName>
    </recommendedName>
</protein>
<dbReference type="AlphaFoldDB" id="A0AA39JHC1"/>
<evidence type="ECO:0000256" key="1">
    <source>
        <dbReference type="SAM" id="Phobius"/>
    </source>
</evidence>
<dbReference type="SUPFAM" id="SSF56112">
    <property type="entry name" value="Protein kinase-like (PK-like)"/>
    <property type="match status" value="1"/>
</dbReference>
<dbReference type="CDD" id="cd21037">
    <property type="entry name" value="MLKL_NTD"/>
    <property type="match status" value="1"/>
</dbReference>
<dbReference type="InterPro" id="IPR059179">
    <property type="entry name" value="MLKL-like_MCAfunc"/>
</dbReference>
<reference evidence="2" key="1">
    <citation type="submission" date="2023-06" db="EMBL/GenBank/DDBJ databases">
        <authorList>
            <consortium name="Lawrence Berkeley National Laboratory"/>
            <person name="Ahrendt S."/>
            <person name="Sahu N."/>
            <person name="Indic B."/>
            <person name="Wong-Bajracharya J."/>
            <person name="Merenyi Z."/>
            <person name="Ke H.-M."/>
            <person name="Monk M."/>
            <person name="Kocsube S."/>
            <person name="Drula E."/>
            <person name="Lipzen A."/>
            <person name="Balint B."/>
            <person name="Henrissat B."/>
            <person name="Andreopoulos B."/>
            <person name="Martin F.M."/>
            <person name="Harder C.B."/>
            <person name="Rigling D."/>
            <person name="Ford K.L."/>
            <person name="Foster G.D."/>
            <person name="Pangilinan J."/>
            <person name="Papanicolaou A."/>
            <person name="Barry K."/>
            <person name="LaButti K."/>
            <person name="Viragh M."/>
            <person name="Koriabine M."/>
            <person name="Yan M."/>
            <person name="Riley R."/>
            <person name="Champramary S."/>
            <person name="Plett K.L."/>
            <person name="Tsai I.J."/>
            <person name="Slot J."/>
            <person name="Sipos G."/>
            <person name="Plett J."/>
            <person name="Nagy L.G."/>
            <person name="Grigoriev I.V."/>
        </authorList>
    </citation>
    <scope>NUCLEOTIDE SEQUENCE</scope>
    <source>
        <strain evidence="2">FPL87.14</strain>
    </source>
</reference>
<dbReference type="InterPro" id="IPR011009">
    <property type="entry name" value="Kinase-like_dom_sf"/>
</dbReference>
<gene>
    <name evidence="2" type="ORF">EV421DRAFT_2035979</name>
</gene>
<dbReference type="Proteomes" id="UP001175226">
    <property type="component" value="Unassembled WGS sequence"/>
</dbReference>
<proteinExistence type="predicted"/>
<feature type="transmembrane region" description="Helical" evidence="1">
    <location>
        <begin position="773"/>
        <end position="792"/>
    </location>
</feature>
<accession>A0AA39JHC1</accession>
<evidence type="ECO:0008006" key="4">
    <source>
        <dbReference type="Google" id="ProtNLM"/>
    </source>
</evidence>